<name>A0ABW1AFL0_9ACTN</name>
<comment type="caution">
    <text evidence="2">The sequence shown here is derived from an EMBL/GenBank/DDBJ whole genome shotgun (WGS) entry which is preliminary data.</text>
</comment>
<accession>A0ABW1AFL0</accession>
<dbReference type="Pfam" id="PF12728">
    <property type="entry name" value="HTH_17"/>
    <property type="match status" value="1"/>
</dbReference>
<feature type="domain" description="Helix-turn-helix" evidence="1">
    <location>
        <begin position="21"/>
        <end position="61"/>
    </location>
</feature>
<dbReference type="InterPro" id="IPR041657">
    <property type="entry name" value="HTH_17"/>
</dbReference>
<proteinExistence type="predicted"/>
<sequence>MSADPLTFAEVFGLPLAVNLQTAARAFGVSIQTAYRMVHEDRFPCEVIRVGRRYRVPTIALMNALGIEQFPIDLEHLETGVQLALDTEETR</sequence>
<protein>
    <submittedName>
        <fullName evidence="2">Helix-turn-helix domain-containing protein</fullName>
    </submittedName>
</protein>
<dbReference type="Proteomes" id="UP001596074">
    <property type="component" value="Unassembled WGS sequence"/>
</dbReference>
<organism evidence="2 3">
    <name type="scientific">Actinomadura rugatobispora</name>
    <dbReference type="NCBI Taxonomy" id="1994"/>
    <lineage>
        <taxon>Bacteria</taxon>
        <taxon>Bacillati</taxon>
        <taxon>Actinomycetota</taxon>
        <taxon>Actinomycetes</taxon>
        <taxon>Streptosporangiales</taxon>
        <taxon>Thermomonosporaceae</taxon>
        <taxon>Actinomadura</taxon>
    </lineage>
</organism>
<gene>
    <name evidence="2" type="ORF">ACFPZN_47585</name>
</gene>
<evidence type="ECO:0000313" key="3">
    <source>
        <dbReference type="Proteomes" id="UP001596074"/>
    </source>
</evidence>
<dbReference type="RefSeq" id="WP_378290235.1">
    <property type="nucleotide sequence ID" value="NZ_JBHSON010000109.1"/>
</dbReference>
<reference evidence="3" key="1">
    <citation type="journal article" date="2019" name="Int. J. Syst. Evol. Microbiol.">
        <title>The Global Catalogue of Microorganisms (GCM) 10K type strain sequencing project: providing services to taxonomists for standard genome sequencing and annotation.</title>
        <authorList>
            <consortium name="The Broad Institute Genomics Platform"/>
            <consortium name="The Broad Institute Genome Sequencing Center for Infectious Disease"/>
            <person name="Wu L."/>
            <person name="Ma J."/>
        </authorList>
    </citation>
    <scope>NUCLEOTIDE SEQUENCE [LARGE SCALE GENOMIC DNA]</scope>
    <source>
        <strain evidence="3">KCTC 42087</strain>
    </source>
</reference>
<evidence type="ECO:0000259" key="1">
    <source>
        <dbReference type="Pfam" id="PF12728"/>
    </source>
</evidence>
<evidence type="ECO:0000313" key="2">
    <source>
        <dbReference type="EMBL" id="MFC5753329.1"/>
    </source>
</evidence>
<dbReference type="EMBL" id="JBHSON010000109">
    <property type="protein sequence ID" value="MFC5753329.1"/>
    <property type="molecule type" value="Genomic_DNA"/>
</dbReference>
<keyword evidence="3" id="KW-1185">Reference proteome</keyword>